<evidence type="ECO:0000259" key="4">
    <source>
        <dbReference type="SMART" id="SM00249"/>
    </source>
</evidence>
<feature type="domain" description="Zinc finger PHD-type" evidence="4">
    <location>
        <begin position="62"/>
        <end position="111"/>
    </location>
</feature>
<keyword evidence="1" id="KW-0479">Metal-binding</keyword>
<evidence type="ECO:0000313" key="6">
    <source>
        <dbReference type="Proteomes" id="UP000799440"/>
    </source>
</evidence>
<keyword evidence="6" id="KW-1185">Reference proteome</keyword>
<proteinExistence type="predicted"/>
<sequence length="294" mass="33562">MVAAPMVVVRRRMVSRYGYTVVRIHVGTNLKDVYDIHEELLCANSSYFRKQLQGNRQAVEEICYICSDEMTPGQASFGFCRSCGGNYHRHCLKKYDKRDPLDETFSCFQCGALWRASEDSKHDGIQHLQCPKFGKEAFQFYFEWLYESKISIGLSDDEQEVCGTEEEQSLGNLYHQLIKAHTLAMTIDDNKFGAAILLSIVQAAEEYKIYPGIFNITKTYKRTEKGSKLRNVLVDFYVGAKNSAEWLDIDGYPMDFLRDLAQATLKARGINMNEIRENLNDIYGSALAKEELGA</sequence>
<gene>
    <name evidence="5" type="ORF">M011DRAFT_455921</name>
</gene>
<dbReference type="SUPFAM" id="SSF57903">
    <property type="entry name" value="FYVE/PHD zinc finger"/>
    <property type="match status" value="1"/>
</dbReference>
<reference evidence="5" key="1">
    <citation type="journal article" date="2020" name="Stud. Mycol.">
        <title>101 Dothideomycetes genomes: a test case for predicting lifestyles and emergence of pathogens.</title>
        <authorList>
            <person name="Haridas S."/>
            <person name="Albert R."/>
            <person name="Binder M."/>
            <person name="Bloem J."/>
            <person name="Labutti K."/>
            <person name="Salamov A."/>
            <person name="Andreopoulos B."/>
            <person name="Baker S."/>
            <person name="Barry K."/>
            <person name="Bills G."/>
            <person name="Bluhm B."/>
            <person name="Cannon C."/>
            <person name="Castanera R."/>
            <person name="Culley D."/>
            <person name="Daum C."/>
            <person name="Ezra D."/>
            <person name="Gonzalez J."/>
            <person name="Henrissat B."/>
            <person name="Kuo A."/>
            <person name="Liang C."/>
            <person name="Lipzen A."/>
            <person name="Lutzoni F."/>
            <person name="Magnuson J."/>
            <person name="Mondo S."/>
            <person name="Nolan M."/>
            <person name="Ohm R."/>
            <person name="Pangilinan J."/>
            <person name="Park H.-J."/>
            <person name="Ramirez L."/>
            <person name="Alfaro M."/>
            <person name="Sun H."/>
            <person name="Tritt A."/>
            <person name="Yoshinaga Y."/>
            <person name="Zwiers L.-H."/>
            <person name="Turgeon B."/>
            <person name="Goodwin S."/>
            <person name="Spatafora J."/>
            <person name="Crous P."/>
            <person name="Grigoriev I."/>
        </authorList>
    </citation>
    <scope>NUCLEOTIDE SEQUENCE</scope>
    <source>
        <strain evidence="5">CBS 119925</strain>
    </source>
</reference>
<organism evidence="5 6">
    <name type="scientific">Sporormia fimetaria CBS 119925</name>
    <dbReference type="NCBI Taxonomy" id="1340428"/>
    <lineage>
        <taxon>Eukaryota</taxon>
        <taxon>Fungi</taxon>
        <taxon>Dikarya</taxon>
        <taxon>Ascomycota</taxon>
        <taxon>Pezizomycotina</taxon>
        <taxon>Dothideomycetes</taxon>
        <taxon>Pleosporomycetidae</taxon>
        <taxon>Pleosporales</taxon>
        <taxon>Sporormiaceae</taxon>
        <taxon>Sporormia</taxon>
    </lineage>
</organism>
<dbReference type="OrthoDB" id="2122982at2759"/>
<evidence type="ECO:0000256" key="3">
    <source>
        <dbReference type="ARBA" id="ARBA00022833"/>
    </source>
</evidence>
<dbReference type="Gene3D" id="3.30.40.10">
    <property type="entry name" value="Zinc/RING finger domain, C3HC4 (zinc finger)"/>
    <property type="match status" value="1"/>
</dbReference>
<name>A0A6A6VK15_9PLEO</name>
<keyword evidence="3" id="KW-0862">Zinc</keyword>
<dbReference type="SMART" id="SM00249">
    <property type="entry name" value="PHD"/>
    <property type="match status" value="1"/>
</dbReference>
<dbReference type="InterPro" id="IPR001965">
    <property type="entry name" value="Znf_PHD"/>
</dbReference>
<dbReference type="GO" id="GO:0008270">
    <property type="term" value="F:zinc ion binding"/>
    <property type="evidence" value="ECO:0007669"/>
    <property type="project" value="UniProtKB-KW"/>
</dbReference>
<dbReference type="AlphaFoldDB" id="A0A6A6VK15"/>
<evidence type="ECO:0000313" key="5">
    <source>
        <dbReference type="EMBL" id="KAF2750958.1"/>
    </source>
</evidence>
<dbReference type="Proteomes" id="UP000799440">
    <property type="component" value="Unassembled WGS sequence"/>
</dbReference>
<protein>
    <recommendedName>
        <fullName evidence="4">Zinc finger PHD-type domain-containing protein</fullName>
    </recommendedName>
</protein>
<dbReference type="InterPro" id="IPR013083">
    <property type="entry name" value="Znf_RING/FYVE/PHD"/>
</dbReference>
<keyword evidence="2" id="KW-0863">Zinc-finger</keyword>
<dbReference type="InterPro" id="IPR011011">
    <property type="entry name" value="Znf_FYVE_PHD"/>
</dbReference>
<accession>A0A6A6VK15</accession>
<evidence type="ECO:0000256" key="2">
    <source>
        <dbReference type="ARBA" id="ARBA00022771"/>
    </source>
</evidence>
<evidence type="ECO:0000256" key="1">
    <source>
        <dbReference type="ARBA" id="ARBA00022723"/>
    </source>
</evidence>
<dbReference type="EMBL" id="MU006563">
    <property type="protein sequence ID" value="KAF2750958.1"/>
    <property type="molecule type" value="Genomic_DNA"/>
</dbReference>